<name>A0A9P5N7T1_GYMJU</name>
<evidence type="ECO:0000313" key="4">
    <source>
        <dbReference type="EMBL" id="KAF8870746.1"/>
    </source>
</evidence>
<keyword evidence="2" id="KW-1133">Transmembrane helix</keyword>
<evidence type="ECO:0000256" key="1">
    <source>
        <dbReference type="SAM" id="MobiDB-lite"/>
    </source>
</evidence>
<dbReference type="OrthoDB" id="28755at2759"/>
<feature type="domain" description="Rhodanese" evidence="3">
    <location>
        <begin position="19"/>
        <end position="61"/>
    </location>
</feature>
<dbReference type="AlphaFoldDB" id="A0A9P5N7T1"/>
<gene>
    <name evidence="4" type="ORF">CPB84DRAFT_1855355</name>
</gene>
<keyword evidence="2" id="KW-0472">Membrane</keyword>
<feature type="region of interest" description="Disordered" evidence="1">
    <location>
        <begin position="277"/>
        <end position="299"/>
    </location>
</feature>
<feature type="region of interest" description="Disordered" evidence="1">
    <location>
        <begin position="39"/>
        <end position="114"/>
    </location>
</feature>
<comment type="caution">
    <text evidence="4">The sequence shown here is derived from an EMBL/GenBank/DDBJ whole genome shotgun (WGS) entry which is preliminary data.</text>
</comment>
<feature type="compositionally biased region" description="Basic and acidic residues" evidence="1">
    <location>
        <begin position="277"/>
        <end position="287"/>
    </location>
</feature>
<dbReference type="PROSITE" id="PS50206">
    <property type="entry name" value="RHODANESE_3"/>
    <property type="match status" value="1"/>
</dbReference>
<dbReference type="EMBL" id="JADNYJ010000336">
    <property type="protein sequence ID" value="KAF8870746.1"/>
    <property type="molecule type" value="Genomic_DNA"/>
</dbReference>
<dbReference type="Proteomes" id="UP000724874">
    <property type="component" value="Unassembled WGS sequence"/>
</dbReference>
<keyword evidence="2" id="KW-0812">Transmembrane</keyword>
<evidence type="ECO:0000256" key="2">
    <source>
        <dbReference type="SAM" id="Phobius"/>
    </source>
</evidence>
<organism evidence="4 5">
    <name type="scientific">Gymnopilus junonius</name>
    <name type="common">Spectacular rustgill mushroom</name>
    <name type="synonym">Gymnopilus spectabilis subsp. junonius</name>
    <dbReference type="NCBI Taxonomy" id="109634"/>
    <lineage>
        <taxon>Eukaryota</taxon>
        <taxon>Fungi</taxon>
        <taxon>Dikarya</taxon>
        <taxon>Basidiomycota</taxon>
        <taxon>Agaricomycotina</taxon>
        <taxon>Agaricomycetes</taxon>
        <taxon>Agaricomycetidae</taxon>
        <taxon>Agaricales</taxon>
        <taxon>Agaricineae</taxon>
        <taxon>Hymenogastraceae</taxon>
        <taxon>Gymnopilus</taxon>
    </lineage>
</organism>
<accession>A0A9P5N7T1</accession>
<protein>
    <recommendedName>
        <fullName evidence="3">Rhodanese domain-containing protein</fullName>
    </recommendedName>
</protein>
<evidence type="ECO:0000313" key="5">
    <source>
        <dbReference type="Proteomes" id="UP000724874"/>
    </source>
</evidence>
<dbReference type="InterPro" id="IPR001763">
    <property type="entry name" value="Rhodanese-like_dom"/>
</dbReference>
<sequence length="325" mass="35131">MGSFLTEAILTEPAAGIDDGESIILVDTRTQSGIRDEYEEGERSAFLPGDASDSEEEHEDGDAQISRIDISVRRGSHEDDVEEGEYEIVPGPGTGNGSGRSGRRRDRKNAPGTLSAKAGTIMGIHNIFIVIPQFLVTGFSAILFALFDPQKPSLPAHRGPVAPAPPAPTGAAGGNVTAAVVSAAAGVVERGLRWNTKELVGRAEMGAEMPSNTVVYIFRIGGVAASFAFFLCWRLSREIQKKWILKVEFSLYNLKGQRAAYRTAYRLKRGLVADAEDGRTPAQERRKPYPIACGRKSTSNSDASLPYRFDTIVLSLCNELNKKAC</sequence>
<proteinExistence type="predicted"/>
<feature type="transmembrane region" description="Helical" evidence="2">
    <location>
        <begin position="214"/>
        <end position="233"/>
    </location>
</feature>
<keyword evidence="5" id="KW-1185">Reference proteome</keyword>
<evidence type="ECO:0000259" key="3">
    <source>
        <dbReference type="PROSITE" id="PS50206"/>
    </source>
</evidence>
<feature type="transmembrane region" description="Helical" evidence="2">
    <location>
        <begin position="127"/>
        <end position="147"/>
    </location>
</feature>
<feature type="compositionally biased region" description="Acidic residues" evidence="1">
    <location>
        <begin position="52"/>
        <end position="62"/>
    </location>
</feature>
<reference evidence="4" key="1">
    <citation type="submission" date="2020-11" db="EMBL/GenBank/DDBJ databases">
        <authorList>
            <consortium name="DOE Joint Genome Institute"/>
            <person name="Ahrendt S."/>
            <person name="Riley R."/>
            <person name="Andreopoulos W."/>
            <person name="LaButti K."/>
            <person name="Pangilinan J."/>
            <person name="Ruiz-duenas F.J."/>
            <person name="Barrasa J.M."/>
            <person name="Sanchez-Garcia M."/>
            <person name="Camarero S."/>
            <person name="Miyauchi S."/>
            <person name="Serrano A."/>
            <person name="Linde D."/>
            <person name="Babiker R."/>
            <person name="Drula E."/>
            <person name="Ayuso-Fernandez I."/>
            <person name="Pacheco R."/>
            <person name="Padilla G."/>
            <person name="Ferreira P."/>
            <person name="Barriuso J."/>
            <person name="Kellner H."/>
            <person name="Castanera R."/>
            <person name="Alfaro M."/>
            <person name="Ramirez L."/>
            <person name="Pisabarro A.G."/>
            <person name="Kuo A."/>
            <person name="Tritt A."/>
            <person name="Lipzen A."/>
            <person name="He G."/>
            <person name="Yan M."/>
            <person name="Ng V."/>
            <person name="Cullen D."/>
            <person name="Martin F."/>
            <person name="Rosso M.-N."/>
            <person name="Henrissat B."/>
            <person name="Hibbett D."/>
            <person name="Martinez A.T."/>
            <person name="Grigoriev I.V."/>
        </authorList>
    </citation>
    <scope>NUCLEOTIDE SEQUENCE</scope>
    <source>
        <strain evidence="4">AH 44721</strain>
    </source>
</reference>